<accession>A0A7W4W793</accession>
<name>A0A7W4W793_9GAMM</name>
<keyword evidence="2" id="KW-1185">Reference proteome</keyword>
<proteinExistence type="predicted"/>
<protein>
    <submittedName>
        <fullName evidence="1">Uncharacterized protein</fullName>
    </submittedName>
</protein>
<dbReference type="AlphaFoldDB" id="A0A7W4W793"/>
<reference evidence="1 2" key="1">
    <citation type="submission" date="2020-08" db="EMBL/GenBank/DDBJ databases">
        <title>Genomic Encyclopedia of Type Strains, Phase III (KMG-III): the genomes of soil and plant-associated and newly described type strains.</title>
        <authorList>
            <person name="Whitman W."/>
        </authorList>
    </citation>
    <scope>NUCLEOTIDE SEQUENCE [LARGE SCALE GENOMIC DNA]</scope>
    <source>
        <strain evidence="1 2">CECT 8654</strain>
    </source>
</reference>
<organism evidence="1 2">
    <name type="scientific">Litorivivens lipolytica</name>
    <dbReference type="NCBI Taxonomy" id="1524264"/>
    <lineage>
        <taxon>Bacteria</taxon>
        <taxon>Pseudomonadati</taxon>
        <taxon>Pseudomonadota</taxon>
        <taxon>Gammaproteobacteria</taxon>
        <taxon>Litorivivens</taxon>
    </lineage>
</organism>
<dbReference type="EMBL" id="JACHWY010000003">
    <property type="protein sequence ID" value="MBB3048615.1"/>
    <property type="molecule type" value="Genomic_DNA"/>
</dbReference>
<dbReference type="Proteomes" id="UP000537130">
    <property type="component" value="Unassembled WGS sequence"/>
</dbReference>
<sequence>MLPSQNNGALCNLGIDSYLFELTQKVVESVFRHRHLHRS</sequence>
<comment type="caution">
    <text evidence="1">The sequence shown here is derived from an EMBL/GenBank/DDBJ whole genome shotgun (WGS) entry which is preliminary data.</text>
</comment>
<evidence type="ECO:0000313" key="1">
    <source>
        <dbReference type="EMBL" id="MBB3048615.1"/>
    </source>
</evidence>
<evidence type="ECO:0000313" key="2">
    <source>
        <dbReference type="Proteomes" id="UP000537130"/>
    </source>
</evidence>
<gene>
    <name evidence="1" type="ORF">FHR99_002889</name>
</gene>